<feature type="transmembrane region" description="Helical" evidence="9">
    <location>
        <begin position="145"/>
        <end position="164"/>
    </location>
</feature>
<keyword evidence="3" id="KW-0813">Transport</keyword>
<dbReference type="InterPro" id="IPR045316">
    <property type="entry name" value="Msc2-like"/>
</dbReference>
<dbReference type="GO" id="GO:0005774">
    <property type="term" value="C:vacuolar membrane"/>
    <property type="evidence" value="ECO:0007669"/>
    <property type="project" value="UniProtKB-SubCell"/>
</dbReference>
<keyword evidence="6 9" id="KW-1133">Transmembrane helix</keyword>
<comment type="caution">
    <text evidence="11">The sequence shown here is derived from an EMBL/GenBank/DDBJ whole genome shotgun (WGS) entry which is preliminary data.</text>
</comment>
<protein>
    <recommendedName>
        <fullName evidence="10">Cation efflux protein transmembrane domain-containing protein</fullName>
    </recommendedName>
</protein>
<keyword evidence="5 9" id="KW-0812">Transmembrane</keyword>
<evidence type="ECO:0000256" key="1">
    <source>
        <dbReference type="ARBA" id="ARBA00004128"/>
    </source>
</evidence>
<dbReference type="PANTHER" id="PTHR45755:SF4">
    <property type="entry name" value="ZINC TRANSPORTER 7"/>
    <property type="match status" value="1"/>
</dbReference>
<dbReference type="InterPro" id="IPR002524">
    <property type="entry name" value="Cation_efflux"/>
</dbReference>
<evidence type="ECO:0000313" key="12">
    <source>
        <dbReference type="Proteomes" id="UP000785679"/>
    </source>
</evidence>
<dbReference type="GO" id="GO:0005385">
    <property type="term" value="F:zinc ion transmembrane transporter activity"/>
    <property type="evidence" value="ECO:0007669"/>
    <property type="project" value="InterPro"/>
</dbReference>
<evidence type="ECO:0000256" key="4">
    <source>
        <dbReference type="ARBA" id="ARBA00022554"/>
    </source>
</evidence>
<dbReference type="InterPro" id="IPR027469">
    <property type="entry name" value="Cation_efflux_TMD_sf"/>
</dbReference>
<evidence type="ECO:0000313" key="11">
    <source>
        <dbReference type="EMBL" id="TNV82409.1"/>
    </source>
</evidence>
<reference evidence="11" key="1">
    <citation type="submission" date="2019-06" db="EMBL/GenBank/DDBJ databases">
        <authorList>
            <person name="Zheng W."/>
        </authorList>
    </citation>
    <scope>NUCLEOTIDE SEQUENCE</scope>
    <source>
        <strain evidence="11">QDHG01</strain>
    </source>
</reference>
<dbReference type="PANTHER" id="PTHR45755">
    <property type="match status" value="1"/>
</dbReference>
<feature type="domain" description="Cation efflux protein transmembrane" evidence="10">
    <location>
        <begin position="44"/>
        <end position="254"/>
    </location>
</feature>
<evidence type="ECO:0000256" key="2">
    <source>
        <dbReference type="ARBA" id="ARBA00008873"/>
    </source>
</evidence>
<dbReference type="Proteomes" id="UP000785679">
    <property type="component" value="Unassembled WGS sequence"/>
</dbReference>
<dbReference type="GO" id="GO:0006882">
    <property type="term" value="P:intracellular zinc ion homeostasis"/>
    <property type="evidence" value="ECO:0007669"/>
    <property type="project" value="InterPro"/>
</dbReference>
<gene>
    <name evidence="11" type="ORF">FGO68_gene16528</name>
</gene>
<accession>A0A8J8NXI1</accession>
<dbReference type="EMBL" id="RRYP01004994">
    <property type="protein sequence ID" value="TNV82409.1"/>
    <property type="molecule type" value="Genomic_DNA"/>
</dbReference>
<keyword evidence="4" id="KW-0926">Vacuole</keyword>
<evidence type="ECO:0000256" key="7">
    <source>
        <dbReference type="ARBA" id="ARBA00023065"/>
    </source>
</evidence>
<dbReference type="AlphaFoldDB" id="A0A8J8NXI1"/>
<feature type="transmembrane region" description="Helical" evidence="9">
    <location>
        <begin position="74"/>
        <end position="93"/>
    </location>
</feature>
<feature type="transmembrane region" description="Helical" evidence="9">
    <location>
        <begin position="197"/>
        <end position="218"/>
    </location>
</feature>
<feature type="transmembrane region" description="Helical" evidence="9">
    <location>
        <begin position="230"/>
        <end position="255"/>
    </location>
</feature>
<evidence type="ECO:0000259" key="10">
    <source>
        <dbReference type="Pfam" id="PF01545"/>
    </source>
</evidence>
<dbReference type="InterPro" id="IPR058533">
    <property type="entry name" value="Cation_efflux_TM"/>
</dbReference>
<organism evidence="11 12">
    <name type="scientific">Halteria grandinella</name>
    <dbReference type="NCBI Taxonomy" id="5974"/>
    <lineage>
        <taxon>Eukaryota</taxon>
        <taxon>Sar</taxon>
        <taxon>Alveolata</taxon>
        <taxon>Ciliophora</taxon>
        <taxon>Intramacronucleata</taxon>
        <taxon>Spirotrichea</taxon>
        <taxon>Stichotrichia</taxon>
        <taxon>Sporadotrichida</taxon>
        <taxon>Halteriidae</taxon>
        <taxon>Halteria</taxon>
    </lineage>
</organism>
<sequence>MAGVNQGYSLVDDGIAIGRVIDENGLVYDFVRTCYENGDTRKIAIFFCINLSFMFVEMVYGYMSNSLGLISDSFHMLFDCTALFIGLCASYIAKLPPNKHYTYGFGRVETLSGLFNGIFLVFIAFNVFCESIERIFEPQKIETDGLILVSIAGLGVNMIGLFFFHDHHDHGGHSHDHAHGEGGHSHHDHDNENMYGVFLHILADCLGSVGVIVSSMLVKYYGFYVADPICSFIISLMILASSIPFIQLTASTLMLKSSRAMTRKTGKIRNKLEQLNGVLACRQLSIWEITPKKAAVASVELIVREDAPRGKMSAQGSVVLPQMQIQSNQSSAVQASSLDY</sequence>
<dbReference type="Pfam" id="PF01545">
    <property type="entry name" value="Cation_efflux"/>
    <property type="match status" value="1"/>
</dbReference>
<keyword evidence="8 9" id="KW-0472">Membrane</keyword>
<feature type="transmembrane region" description="Helical" evidence="9">
    <location>
        <begin position="113"/>
        <end position="133"/>
    </location>
</feature>
<dbReference type="Gene3D" id="1.20.1510.10">
    <property type="entry name" value="Cation efflux protein transmembrane domain"/>
    <property type="match status" value="1"/>
</dbReference>
<keyword evidence="7" id="KW-0406">Ion transport</keyword>
<evidence type="ECO:0000256" key="8">
    <source>
        <dbReference type="ARBA" id="ARBA00023136"/>
    </source>
</evidence>
<dbReference type="SUPFAM" id="SSF161111">
    <property type="entry name" value="Cation efflux protein transmembrane domain-like"/>
    <property type="match status" value="1"/>
</dbReference>
<evidence type="ECO:0000256" key="6">
    <source>
        <dbReference type="ARBA" id="ARBA00022989"/>
    </source>
</evidence>
<evidence type="ECO:0000256" key="9">
    <source>
        <dbReference type="SAM" id="Phobius"/>
    </source>
</evidence>
<comment type="similarity">
    <text evidence="2">Belongs to the cation diffusion facilitator (CDF) transporter (TC 2.A.4) family. SLC30A subfamily.</text>
</comment>
<dbReference type="FunFam" id="1.20.1510.10:FF:000022">
    <property type="entry name" value="Cation transporter, putative"/>
    <property type="match status" value="1"/>
</dbReference>
<keyword evidence="12" id="KW-1185">Reference proteome</keyword>
<name>A0A8J8NXI1_HALGN</name>
<dbReference type="OrthoDB" id="78669at2759"/>
<dbReference type="GO" id="GO:0005794">
    <property type="term" value="C:Golgi apparatus"/>
    <property type="evidence" value="ECO:0007669"/>
    <property type="project" value="TreeGrafter"/>
</dbReference>
<proteinExistence type="inferred from homology"/>
<evidence type="ECO:0000256" key="5">
    <source>
        <dbReference type="ARBA" id="ARBA00022692"/>
    </source>
</evidence>
<comment type="subcellular location">
    <subcellularLocation>
        <location evidence="1">Vacuole membrane</location>
        <topology evidence="1">Multi-pass membrane protein</topology>
    </subcellularLocation>
</comment>
<evidence type="ECO:0000256" key="3">
    <source>
        <dbReference type="ARBA" id="ARBA00022448"/>
    </source>
</evidence>
<feature type="transmembrane region" description="Helical" evidence="9">
    <location>
        <begin position="43"/>
        <end position="62"/>
    </location>
</feature>
<dbReference type="NCBIfam" id="TIGR01297">
    <property type="entry name" value="CDF"/>
    <property type="match status" value="1"/>
</dbReference>